<evidence type="ECO:0000256" key="4">
    <source>
        <dbReference type="ARBA" id="ARBA00022679"/>
    </source>
</evidence>
<dbReference type="GO" id="GO:0005737">
    <property type="term" value="C:cytoplasm"/>
    <property type="evidence" value="ECO:0007669"/>
    <property type="project" value="UniProtKB-SubCell"/>
</dbReference>
<proteinExistence type="inferred from homology"/>
<evidence type="ECO:0000256" key="6">
    <source>
        <dbReference type="HAMAP-Rule" id="MF_01007"/>
    </source>
</evidence>
<dbReference type="Gene3D" id="3.40.50.150">
    <property type="entry name" value="Vaccinia Virus protein VP39"/>
    <property type="match status" value="1"/>
</dbReference>
<keyword evidence="6" id="KW-0963">Cytoplasm</keyword>
<dbReference type="SUPFAM" id="SSF53335">
    <property type="entry name" value="S-adenosyl-L-methionine-dependent methyltransferases"/>
    <property type="match status" value="1"/>
</dbReference>
<dbReference type="InterPro" id="IPR002903">
    <property type="entry name" value="RsmH"/>
</dbReference>
<dbReference type="HAMAP" id="MF_01007">
    <property type="entry name" value="16SrRNA_methyltr_H"/>
    <property type="match status" value="1"/>
</dbReference>
<evidence type="ECO:0000313" key="8">
    <source>
        <dbReference type="Proteomes" id="UP000176185"/>
    </source>
</evidence>
<dbReference type="SUPFAM" id="SSF81799">
    <property type="entry name" value="Putative methyltransferase TM0872, insert domain"/>
    <property type="match status" value="1"/>
</dbReference>
<keyword evidence="3 6" id="KW-0489">Methyltransferase</keyword>
<gene>
    <name evidence="6" type="primary">rsmH</name>
    <name evidence="7" type="ORF">A2943_03305</name>
</gene>
<feature type="binding site" evidence="6">
    <location>
        <begin position="34"/>
        <end position="36"/>
    </location>
    <ligand>
        <name>S-adenosyl-L-methionine</name>
        <dbReference type="ChEBI" id="CHEBI:59789"/>
    </ligand>
</feature>
<sequence>MRRDDHTSVLSKEIMNMLSPKKSDTILDATAGQGGHTLLLSRTGATVIALDADPEAVAAAGKRAPKAKVLEANFADIEKILGAQKVDKALFDLGWNRGQLAAGRGFSFLVDEPLTMSYGPKPRSGFVAADILNTWSEKALADVFFGYGEERYARRIAHAVVARRARQPLKTTIELVEVIKDAVPPAYRHGRLHPATRAFQALRIAVNDELKSLEEGLLQTWRHLTCDGRIAVVTFHSIEDRIVKNVFKKITAQGGARLLVKKPLIATREEIVQNPSARSAKLRGIEKICTK</sequence>
<reference evidence="7 8" key="1">
    <citation type="journal article" date="2016" name="Nat. Commun.">
        <title>Thousands of microbial genomes shed light on interconnected biogeochemical processes in an aquifer system.</title>
        <authorList>
            <person name="Anantharaman K."/>
            <person name="Brown C.T."/>
            <person name="Hug L.A."/>
            <person name="Sharon I."/>
            <person name="Castelle C.J."/>
            <person name="Probst A.J."/>
            <person name="Thomas B.C."/>
            <person name="Singh A."/>
            <person name="Wilkins M.J."/>
            <person name="Karaoz U."/>
            <person name="Brodie E.L."/>
            <person name="Williams K.H."/>
            <person name="Hubbard S.S."/>
            <person name="Banfield J.F."/>
        </authorList>
    </citation>
    <scope>NUCLEOTIDE SEQUENCE [LARGE SCALE GENOMIC DNA]</scope>
</reference>
<dbReference type="Gene3D" id="1.10.150.170">
    <property type="entry name" value="Putative methyltransferase TM0872, insert domain"/>
    <property type="match status" value="1"/>
</dbReference>
<dbReference type="Proteomes" id="UP000176185">
    <property type="component" value="Unassembled WGS sequence"/>
</dbReference>
<feature type="binding site" evidence="6">
    <location>
        <position position="99"/>
    </location>
    <ligand>
        <name>S-adenosyl-L-methionine</name>
        <dbReference type="ChEBI" id="CHEBI:59789"/>
    </ligand>
</feature>
<dbReference type="GO" id="GO:0071424">
    <property type="term" value="F:rRNA (cytosine-N4-)-methyltransferase activity"/>
    <property type="evidence" value="ECO:0007669"/>
    <property type="project" value="UniProtKB-UniRule"/>
</dbReference>
<evidence type="ECO:0000256" key="2">
    <source>
        <dbReference type="ARBA" id="ARBA00022552"/>
    </source>
</evidence>
<evidence type="ECO:0000313" key="7">
    <source>
        <dbReference type="EMBL" id="OGC80104.1"/>
    </source>
</evidence>
<organism evidence="7 8">
    <name type="scientific">Candidatus Adlerbacteria bacterium RIFCSPLOWO2_01_FULL_51_16</name>
    <dbReference type="NCBI Taxonomy" id="1797243"/>
    <lineage>
        <taxon>Bacteria</taxon>
        <taxon>Candidatus Adleribacteriota</taxon>
    </lineage>
</organism>
<comment type="similarity">
    <text evidence="1 6">Belongs to the methyltransferase superfamily. RsmH family.</text>
</comment>
<evidence type="ECO:0000256" key="5">
    <source>
        <dbReference type="ARBA" id="ARBA00022691"/>
    </source>
</evidence>
<evidence type="ECO:0000256" key="1">
    <source>
        <dbReference type="ARBA" id="ARBA00010396"/>
    </source>
</evidence>
<dbReference type="InterPro" id="IPR029063">
    <property type="entry name" value="SAM-dependent_MTases_sf"/>
</dbReference>
<comment type="function">
    <text evidence="6">Specifically methylates the N4 position of cytidine in position 1402 (C1402) of 16S rRNA.</text>
</comment>
<comment type="catalytic activity">
    <reaction evidence="6">
        <text>cytidine(1402) in 16S rRNA + S-adenosyl-L-methionine = N(4)-methylcytidine(1402) in 16S rRNA + S-adenosyl-L-homocysteine + H(+)</text>
        <dbReference type="Rhea" id="RHEA:42928"/>
        <dbReference type="Rhea" id="RHEA-COMP:10286"/>
        <dbReference type="Rhea" id="RHEA-COMP:10287"/>
        <dbReference type="ChEBI" id="CHEBI:15378"/>
        <dbReference type="ChEBI" id="CHEBI:57856"/>
        <dbReference type="ChEBI" id="CHEBI:59789"/>
        <dbReference type="ChEBI" id="CHEBI:74506"/>
        <dbReference type="ChEBI" id="CHEBI:82748"/>
        <dbReference type="EC" id="2.1.1.199"/>
    </reaction>
</comment>
<dbReference type="STRING" id="1797243.A2943_03305"/>
<dbReference type="PANTHER" id="PTHR11265:SF0">
    <property type="entry name" value="12S RRNA N4-METHYLCYTIDINE METHYLTRANSFERASE"/>
    <property type="match status" value="1"/>
</dbReference>
<feature type="binding site" evidence="6">
    <location>
        <position position="51"/>
    </location>
    <ligand>
        <name>S-adenosyl-L-methionine</name>
        <dbReference type="ChEBI" id="CHEBI:59789"/>
    </ligand>
</feature>
<dbReference type="NCBIfam" id="TIGR00006">
    <property type="entry name" value="16S rRNA (cytosine(1402)-N(4))-methyltransferase RsmH"/>
    <property type="match status" value="1"/>
</dbReference>
<protein>
    <recommendedName>
        <fullName evidence="6">Ribosomal RNA small subunit methyltransferase H</fullName>
        <ecNumber evidence="6">2.1.1.199</ecNumber>
    </recommendedName>
    <alternativeName>
        <fullName evidence="6">16S rRNA m(4)C1402 methyltransferase</fullName>
    </alternativeName>
    <alternativeName>
        <fullName evidence="6">rRNA (cytosine-N(4)-)-methyltransferase RsmH</fullName>
    </alternativeName>
</protein>
<feature type="binding site" evidence="6">
    <location>
        <position position="92"/>
    </location>
    <ligand>
        <name>S-adenosyl-L-methionine</name>
        <dbReference type="ChEBI" id="CHEBI:59789"/>
    </ligand>
</feature>
<keyword evidence="5 6" id="KW-0949">S-adenosyl-L-methionine</keyword>
<name>A0A1F4XEQ0_9BACT</name>
<dbReference type="Pfam" id="PF01795">
    <property type="entry name" value="Methyltransf_5"/>
    <property type="match status" value="1"/>
</dbReference>
<keyword evidence="4 6" id="KW-0808">Transferase</keyword>
<dbReference type="PANTHER" id="PTHR11265">
    <property type="entry name" value="S-ADENOSYL-METHYLTRANSFERASE MRAW"/>
    <property type="match status" value="1"/>
</dbReference>
<dbReference type="CDD" id="cd02440">
    <property type="entry name" value="AdoMet_MTases"/>
    <property type="match status" value="1"/>
</dbReference>
<dbReference type="GO" id="GO:0070475">
    <property type="term" value="P:rRNA base methylation"/>
    <property type="evidence" value="ECO:0007669"/>
    <property type="project" value="UniProtKB-UniRule"/>
</dbReference>
<comment type="caution">
    <text evidence="7">The sequence shown here is derived from an EMBL/GenBank/DDBJ whole genome shotgun (WGS) entry which is preliminary data.</text>
</comment>
<accession>A0A1F4XEQ0</accession>
<dbReference type="EMBL" id="MEWX01000029">
    <property type="protein sequence ID" value="OGC80104.1"/>
    <property type="molecule type" value="Genomic_DNA"/>
</dbReference>
<dbReference type="EC" id="2.1.1.199" evidence="6"/>
<feature type="binding site" evidence="6">
    <location>
        <position position="74"/>
    </location>
    <ligand>
        <name>S-adenosyl-L-methionine</name>
        <dbReference type="ChEBI" id="CHEBI:59789"/>
    </ligand>
</feature>
<dbReference type="InterPro" id="IPR023397">
    <property type="entry name" value="SAM-dep_MeTrfase_MraW_recog"/>
</dbReference>
<comment type="subcellular location">
    <subcellularLocation>
        <location evidence="6">Cytoplasm</location>
    </subcellularLocation>
</comment>
<dbReference type="PIRSF" id="PIRSF004486">
    <property type="entry name" value="MraW"/>
    <property type="match status" value="1"/>
</dbReference>
<keyword evidence="2 6" id="KW-0698">rRNA processing</keyword>
<evidence type="ECO:0000256" key="3">
    <source>
        <dbReference type="ARBA" id="ARBA00022603"/>
    </source>
</evidence>
<dbReference type="AlphaFoldDB" id="A0A1F4XEQ0"/>